<evidence type="ECO:0000256" key="5">
    <source>
        <dbReference type="ARBA" id="ARBA00023136"/>
    </source>
</evidence>
<keyword evidence="6" id="KW-0564">Palmitate</keyword>
<keyword evidence="4" id="KW-0732">Signal</keyword>
<feature type="domain" description="Spore germination GerAC-like C-terminal" evidence="8">
    <location>
        <begin position="225"/>
        <end position="387"/>
    </location>
</feature>
<dbReference type="Gene3D" id="3.30.300.210">
    <property type="entry name" value="Nutrient germinant receptor protein C, domain 3"/>
    <property type="match status" value="1"/>
</dbReference>
<dbReference type="EMBL" id="FOCQ01000007">
    <property type="protein sequence ID" value="SEN23595.1"/>
    <property type="molecule type" value="Genomic_DNA"/>
</dbReference>
<dbReference type="Pfam" id="PF05504">
    <property type="entry name" value="Spore_GerAC"/>
    <property type="match status" value="1"/>
</dbReference>
<feature type="domain" description="Spore germination protein N-terminal" evidence="9">
    <location>
        <begin position="22"/>
        <end position="198"/>
    </location>
</feature>
<evidence type="ECO:0000256" key="4">
    <source>
        <dbReference type="ARBA" id="ARBA00022729"/>
    </source>
</evidence>
<organism evidence="10 11">
    <name type="scientific">Lihuaxuella thermophila</name>
    <dbReference type="NCBI Taxonomy" id="1173111"/>
    <lineage>
        <taxon>Bacteria</taxon>
        <taxon>Bacillati</taxon>
        <taxon>Bacillota</taxon>
        <taxon>Bacilli</taxon>
        <taxon>Bacillales</taxon>
        <taxon>Thermoactinomycetaceae</taxon>
        <taxon>Lihuaxuella</taxon>
    </lineage>
</organism>
<evidence type="ECO:0000256" key="3">
    <source>
        <dbReference type="ARBA" id="ARBA00022544"/>
    </source>
</evidence>
<dbReference type="InterPro" id="IPR057336">
    <property type="entry name" value="GerAC_N"/>
</dbReference>
<dbReference type="Pfam" id="PF25198">
    <property type="entry name" value="Spore_GerAC_N"/>
    <property type="match status" value="1"/>
</dbReference>
<keyword evidence="7" id="KW-0449">Lipoprotein</keyword>
<dbReference type="GO" id="GO:0016020">
    <property type="term" value="C:membrane"/>
    <property type="evidence" value="ECO:0007669"/>
    <property type="project" value="UniProtKB-SubCell"/>
</dbReference>
<dbReference type="Proteomes" id="UP000199695">
    <property type="component" value="Unassembled WGS sequence"/>
</dbReference>
<evidence type="ECO:0000313" key="11">
    <source>
        <dbReference type="Proteomes" id="UP000199695"/>
    </source>
</evidence>
<evidence type="ECO:0000259" key="9">
    <source>
        <dbReference type="Pfam" id="PF25198"/>
    </source>
</evidence>
<evidence type="ECO:0000259" key="8">
    <source>
        <dbReference type="Pfam" id="PF05504"/>
    </source>
</evidence>
<evidence type="ECO:0000313" key="10">
    <source>
        <dbReference type="EMBL" id="SEN23595.1"/>
    </source>
</evidence>
<sequence length="399" mass="44519">MKKVLIPIRVCMILILLTGCWNRRELNDLAINSALGIDKSGDQYLLSAQVINPGQISPGRGGGGGNYAPVTTYRTKEMTIFNALRKMSRQTPRKLYQGHMRMLIIGEDVAREGIAEVVDFIERDHEFRSNFFIVVAKGTRAEKILSTLTHIEKNPAEKMFRSLEMSAKAWAPTVEVRLDQLVSELISPGKNPVLTAIQLNGDIEEGMTVDKLESVPPPSILQYGGSAVFKKDVLVGWFNENESKGYNYAMGNVRSTTGFVRDPRGGKILGEVIRTKARIETRVQNGNPKGSVFVEVTANIGEAMGNIDITDPKTIDWFENESEEKIGSLIQSSIAKAKKWKTDVFGFGEALQRSNPDYWAGVEKDWDQTFAKLPVEVQVDFRIKQIGTANQPILKRLKE</sequence>
<comment type="similarity">
    <text evidence="2">Belongs to the GerABKC lipoprotein family.</text>
</comment>
<protein>
    <submittedName>
        <fullName evidence="10">Spore germination protein KC</fullName>
    </submittedName>
</protein>
<proteinExistence type="inferred from homology"/>
<keyword evidence="11" id="KW-1185">Reference proteome</keyword>
<dbReference type="GO" id="GO:0009847">
    <property type="term" value="P:spore germination"/>
    <property type="evidence" value="ECO:0007669"/>
    <property type="project" value="InterPro"/>
</dbReference>
<accession>A0A1H8EVU6</accession>
<keyword evidence="3" id="KW-0309">Germination</keyword>
<dbReference type="NCBIfam" id="TIGR02887">
    <property type="entry name" value="spore_ger_x_C"/>
    <property type="match status" value="1"/>
</dbReference>
<dbReference type="RefSeq" id="WP_089968122.1">
    <property type="nucleotide sequence ID" value="NZ_FOCQ01000007.1"/>
</dbReference>
<dbReference type="InterPro" id="IPR008844">
    <property type="entry name" value="Spore_GerAC-like"/>
</dbReference>
<dbReference type="OrthoDB" id="9816067at2"/>
<dbReference type="AlphaFoldDB" id="A0A1H8EVU6"/>
<dbReference type="PANTHER" id="PTHR35789:SF1">
    <property type="entry name" value="SPORE GERMINATION PROTEIN B3"/>
    <property type="match status" value="1"/>
</dbReference>
<evidence type="ECO:0000256" key="6">
    <source>
        <dbReference type="ARBA" id="ARBA00023139"/>
    </source>
</evidence>
<name>A0A1H8EVU6_9BACL</name>
<dbReference type="PROSITE" id="PS51257">
    <property type="entry name" value="PROKAR_LIPOPROTEIN"/>
    <property type="match status" value="1"/>
</dbReference>
<gene>
    <name evidence="10" type="ORF">SAMN05444955_107200</name>
</gene>
<evidence type="ECO:0000256" key="2">
    <source>
        <dbReference type="ARBA" id="ARBA00007886"/>
    </source>
</evidence>
<reference evidence="10 11" key="1">
    <citation type="submission" date="2016-10" db="EMBL/GenBank/DDBJ databases">
        <authorList>
            <person name="de Groot N.N."/>
        </authorList>
    </citation>
    <scope>NUCLEOTIDE SEQUENCE [LARGE SCALE GENOMIC DNA]</scope>
    <source>
        <strain evidence="10 11">DSM 46701</strain>
    </source>
</reference>
<keyword evidence="5" id="KW-0472">Membrane</keyword>
<evidence type="ECO:0000256" key="1">
    <source>
        <dbReference type="ARBA" id="ARBA00004635"/>
    </source>
</evidence>
<dbReference type="InterPro" id="IPR038501">
    <property type="entry name" value="Spore_GerAC_C_sf"/>
</dbReference>
<comment type="subcellular location">
    <subcellularLocation>
        <location evidence="1">Membrane</location>
        <topology evidence="1">Lipid-anchor</topology>
    </subcellularLocation>
</comment>
<dbReference type="InterPro" id="IPR046953">
    <property type="entry name" value="Spore_GerAC-like_C"/>
</dbReference>
<dbReference type="PANTHER" id="PTHR35789">
    <property type="entry name" value="SPORE GERMINATION PROTEIN B3"/>
    <property type="match status" value="1"/>
</dbReference>
<dbReference type="STRING" id="1173111.SAMN05444955_107200"/>
<evidence type="ECO:0000256" key="7">
    <source>
        <dbReference type="ARBA" id="ARBA00023288"/>
    </source>
</evidence>